<dbReference type="AlphaFoldDB" id="A0A850SXK5"/>
<dbReference type="Pfam" id="PF00733">
    <property type="entry name" value="Asn_synthase"/>
    <property type="match status" value="1"/>
</dbReference>
<keyword evidence="6" id="KW-0315">Glutamine amidotransferase</keyword>
<feature type="region of interest" description="Disordered" evidence="9">
    <location>
        <begin position="293"/>
        <end position="312"/>
    </location>
</feature>
<dbReference type="SUPFAM" id="SSF52402">
    <property type="entry name" value="Adenine nucleotide alpha hydrolases-like"/>
    <property type="match status" value="1"/>
</dbReference>
<organism evidence="11 12">
    <name type="scientific">Desulfobacter latus</name>
    <dbReference type="NCBI Taxonomy" id="2292"/>
    <lineage>
        <taxon>Bacteria</taxon>
        <taxon>Pseudomonadati</taxon>
        <taxon>Thermodesulfobacteriota</taxon>
        <taxon>Desulfobacteria</taxon>
        <taxon>Desulfobacterales</taxon>
        <taxon>Desulfobacteraceae</taxon>
        <taxon>Desulfobacter</taxon>
    </lineage>
</organism>
<accession>A0A850SXK5</accession>
<dbReference type="SUPFAM" id="SSF56235">
    <property type="entry name" value="N-terminal nucleophile aminohydrolases (Ntn hydrolases)"/>
    <property type="match status" value="1"/>
</dbReference>
<evidence type="ECO:0000313" key="11">
    <source>
        <dbReference type="EMBL" id="NWH03401.1"/>
    </source>
</evidence>
<dbReference type="PROSITE" id="PS51278">
    <property type="entry name" value="GATASE_TYPE_2"/>
    <property type="match status" value="1"/>
</dbReference>
<dbReference type="InterPro" id="IPR014729">
    <property type="entry name" value="Rossmann-like_a/b/a_fold"/>
</dbReference>
<reference evidence="11 12" key="1">
    <citation type="submission" date="2020-06" db="EMBL/GenBank/DDBJ databases">
        <title>High-quality draft genome of sulfate reducer Desulfobacter latus type strain AcrS2 isolated from marine sediment.</title>
        <authorList>
            <person name="Hoppe M."/>
            <person name="Larsen C.K."/>
            <person name="Marshall I.P.G."/>
            <person name="Schramm A."/>
            <person name="Marietou A.G."/>
        </authorList>
    </citation>
    <scope>NUCLEOTIDE SEQUENCE [LARGE SCALE GENOMIC DNA]</scope>
    <source>
        <strain evidence="11 12">AcRS2</strain>
    </source>
</reference>
<dbReference type="PANTHER" id="PTHR43284:SF1">
    <property type="entry name" value="ASPARAGINE SYNTHETASE"/>
    <property type="match status" value="1"/>
</dbReference>
<dbReference type="PIRSF" id="PIRSF001589">
    <property type="entry name" value="Asn_synthetase_glu-h"/>
    <property type="match status" value="1"/>
</dbReference>
<evidence type="ECO:0000256" key="9">
    <source>
        <dbReference type="SAM" id="MobiDB-lite"/>
    </source>
</evidence>
<dbReference type="RefSeq" id="WP_178364858.1">
    <property type="nucleotide sequence ID" value="NZ_JACADJ010000001.1"/>
</dbReference>
<dbReference type="CDD" id="cd00712">
    <property type="entry name" value="AsnB"/>
    <property type="match status" value="1"/>
</dbReference>
<dbReference type="Proteomes" id="UP000553343">
    <property type="component" value="Unassembled WGS sequence"/>
</dbReference>
<dbReference type="PANTHER" id="PTHR43284">
    <property type="entry name" value="ASPARAGINE SYNTHETASE (GLUTAMINE-HYDROLYZING)"/>
    <property type="match status" value="1"/>
</dbReference>
<comment type="caution">
    <text evidence="11">The sequence shown here is derived from an EMBL/GenBank/DDBJ whole genome shotgun (WGS) entry which is preliminary data.</text>
</comment>
<evidence type="ECO:0000256" key="1">
    <source>
        <dbReference type="ARBA" id="ARBA00005187"/>
    </source>
</evidence>
<dbReference type="GO" id="GO:0006529">
    <property type="term" value="P:asparagine biosynthetic process"/>
    <property type="evidence" value="ECO:0007669"/>
    <property type="project" value="InterPro"/>
</dbReference>
<dbReference type="InterPro" id="IPR029055">
    <property type="entry name" value="Ntn_hydrolases_N"/>
</dbReference>
<dbReference type="InterPro" id="IPR033738">
    <property type="entry name" value="AsnB_N"/>
</dbReference>
<keyword evidence="4 8" id="KW-0547">Nucleotide-binding</keyword>
<dbReference type="InterPro" id="IPR051786">
    <property type="entry name" value="ASN_synthetase/amidase"/>
</dbReference>
<evidence type="ECO:0000256" key="8">
    <source>
        <dbReference type="PIRSR" id="PIRSR001589-2"/>
    </source>
</evidence>
<dbReference type="InterPro" id="IPR001962">
    <property type="entry name" value="Asn_synthase"/>
</dbReference>
<dbReference type="Gene3D" id="3.40.50.620">
    <property type="entry name" value="HUPs"/>
    <property type="match status" value="2"/>
</dbReference>
<protein>
    <recommendedName>
        <fullName evidence="3">asparagine synthase (glutamine-hydrolyzing)</fullName>
        <ecNumber evidence="3">6.3.5.4</ecNumber>
    </recommendedName>
</protein>
<evidence type="ECO:0000256" key="7">
    <source>
        <dbReference type="ARBA" id="ARBA00048741"/>
    </source>
</evidence>
<dbReference type="Gene3D" id="3.60.20.10">
    <property type="entry name" value="Glutamine Phosphoribosylpyrophosphate, subunit 1, domain 1"/>
    <property type="match status" value="1"/>
</dbReference>
<feature type="binding site" evidence="8">
    <location>
        <position position="100"/>
    </location>
    <ligand>
        <name>L-glutamine</name>
        <dbReference type="ChEBI" id="CHEBI:58359"/>
    </ligand>
</feature>
<evidence type="ECO:0000256" key="4">
    <source>
        <dbReference type="ARBA" id="ARBA00022741"/>
    </source>
</evidence>
<evidence type="ECO:0000256" key="5">
    <source>
        <dbReference type="ARBA" id="ARBA00022840"/>
    </source>
</evidence>
<dbReference type="EC" id="6.3.5.4" evidence="3"/>
<evidence type="ECO:0000313" key="12">
    <source>
        <dbReference type="Proteomes" id="UP000553343"/>
    </source>
</evidence>
<proteinExistence type="inferred from homology"/>
<dbReference type="InterPro" id="IPR006426">
    <property type="entry name" value="Asn_synth_AEB"/>
</dbReference>
<evidence type="ECO:0000259" key="10">
    <source>
        <dbReference type="PROSITE" id="PS51278"/>
    </source>
</evidence>
<keyword evidence="12" id="KW-1185">Reference proteome</keyword>
<evidence type="ECO:0000256" key="2">
    <source>
        <dbReference type="ARBA" id="ARBA00005752"/>
    </source>
</evidence>
<sequence>MTAIAGIIYFDKKPVDPGVLERMKNILEPYGRDAQHIWKEPGAGVLRMLSRITPEDAMDEQPLISADGNRVVVFDGRIDNRDELADKLDITPRQSRIMADSAFALKAFERWDNACLDYLLGDFAFAVWNRQSRRLFLARDPLGLRPLYWHKTNRFFAFATLSKGLFAIPDVPRQLCEARMADYLALLPMKGPESFYQDIYRIEPGHFLILENGSVRTHRYHAFDPEHRIHLKNDDDYVAAARELLDKAVFCRLRSTGGVASHLSSGLDSSTVTATAARLLETQGKRLTAFTSVPREGFDGPVPKGRHGDEGPPAAALAAKFSNIDHILFRPENRTPVDGLHEKVETLDRAPLNLCNHVWIEGIQADAARRGARVLLTGQMGNMTISYDGRPRLPNLLRRGQFLEWLKEVHAMALHTDTRLRGAMMQSLGPFLPVPFWRAFNAWKGRGSGSLHDYTAIHPDLINRTHLHDRACQAGWDLSYRPWADGWRMRTAVIYRMDPGDYLSACVGGDGIEMRDPTSDLRLLTYCLAIPEDQYFKNGQSRRLLHRLIGHILPPEILQAKTKGLQAVDWYEGATAGRDEIKAWLDRLESTTEVPRYLDLKRMRTLVENWPQKGWAQDNIVKTYRLCLLRGLSVGAFIHYVEGGNR</sequence>
<evidence type="ECO:0000256" key="3">
    <source>
        <dbReference type="ARBA" id="ARBA00012737"/>
    </source>
</evidence>
<gene>
    <name evidence="11" type="ORF">HXW94_00040</name>
</gene>
<dbReference type="Pfam" id="PF13537">
    <property type="entry name" value="GATase_7"/>
    <property type="match status" value="1"/>
</dbReference>
<evidence type="ECO:0000256" key="6">
    <source>
        <dbReference type="ARBA" id="ARBA00022962"/>
    </source>
</evidence>
<feature type="domain" description="Glutamine amidotransferase type-2" evidence="10">
    <location>
        <begin position="2"/>
        <end position="213"/>
    </location>
</feature>
<comment type="catalytic activity">
    <reaction evidence="7">
        <text>L-aspartate + L-glutamine + ATP + H2O = L-asparagine + L-glutamate + AMP + diphosphate + H(+)</text>
        <dbReference type="Rhea" id="RHEA:12228"/>
        <dbReference type="ChEBI" id="CHEBI:15377"/>
        <dbReference type="ChEBI" id="CHEBI:15378"/>
        <dbReference type="ChEBI" id="CHEBI:29985"/>
        <dbReference type="ChEBI" id="CHEBI:29991"/>
        <dbReference type="ChEBI" id="CHEBI:30616"/>
        <dbReference type="ChEBI" id="CHEBI:33019"/>
        <dbReference type="ChEBI" id="CHEBI:58048"/>
        <dbReference type="ChEBI" id="CHEBI:58359"/>
        <dbReference type="ChEBI" id="CHEBI:456215"/>
        <dbReference type="EC" id="6.3.5.4"/>
    </reaction>
</comment>
<dbReference type="EMBL" id="JACADJ010000001">
    <property type="protein sequence ID" value="NWH03401.1"/>
    <property type="molecule type" value="Genomic_DNA"/>
</dbReference>
<keyword evidence="5 8" id="KW-0067">ATP-binding</keyword>
<comment type="pathway">
    <text evidence="1">Amino-acid biosynthesis; L-asparagine biosynthesis; L-asparagine from L-aspartate (L-Gln route): step 1/1.</text>
</comment>
<comment type="similarity">
    <text evidence="2">Belongs to the asparagine synthetase family.</text>
</comment>
<name>A0A850SXK5_9BACT</name>
<dbReference type="GO" id="GO:0004066">
    <property type="term" value="F:asparagine synthase (glutamine-hydrolyzing) activity"/>
    <property type="evidence" value="ECO:0007669"/>
    <property type="project" value="UniProtKB-EC"/>
</dbReference>
<dbReference type="GO" id="GO:0005829">
    <property type="term" value="C:cytosol"/>
    <property type="evidence" value="ECO:0007669"/>
    <property type="project" value="TreeGrafter"/>
</dbReference>
<dbReference type="GO" id="GO:0005524">
    <property type="term" value="F:ATP binding"/>
    <property type="evidence" value="ECO:0007669"/>
    <property type="project" value="UniProtKB-KW"/>
</dbReference>
<dbReference type="InterPro" id="IPR017932">
    <property type="entry name" value="GATase_2_dom"/>
</dbReference>